<evidence type="ECO:0000256" key="1">
    <source>
        <dbReference type="SAM" id="Coils"/>
    </source>
</evidence>
<feature type="coiled-coil region" evidence="1">
    <location>
        <begin position="286"/>
        <end position="313"/>
    </location>
</feature>
<comment type="caution">
    <text evidence="3">The sequence shown here is derived from an EMBL/GenBank/DDBJ whole genome shotgun (WGS) entry which is preliminary data.</text>
</comment>
<dbReference type="PANTHER" id="PTHR40619">
    <property type="entry name" value="FUNGAL STAND N-TERMINAL GOODBYE DOMAIN-CONTAINING PROTEIN"/>
    <property type="match status" value="1"/>
</dbReference>
<keyword evidence="1" id="KW-0175">Coiled coil</keyword>
<evidence type="ECO:0008006" key="5">
    <source>
        <dbReference type="Google" id="ProtNLM"/>
    </source>
</evidence>
<name>A0A1F5L6F1_PENAI</name>
<evidence type="ECO:0000313" key="3">
    <source>
        <dbReference type="EMBL" id="OGE48804.1"/>
    </source>
</evidence>
<dbReference type="GeneID" id="34580747"/>
<dbReference type="CDD" id="cd22249">
    <property type="entry name" value="UDM1_RNF168_RNF169-like"/>
    <property type="match status" value="1"/>
</dbReference>
<gene>
    <name evidence="3" type="ORF">PENARI_c026G11748</name>
</gene>
<accession>A0A1F5L6F1</accession>
<sequence>MFESLTSRRPLKANRHHANVQAEKPSTSSRAPKKEPVPTLNPTSSYSPPVRPEYADVEAMKYWNRLFPIAMDMFISTAPSSKPPSPEYNIRDKREWNSVYHVLEKARSQYQSKRGAVGKLNSHLRKGADNIAPVANAVRIASKLAPKDAFATPILGTITLLLDAVKNSSICRQQALEGLSNLTGMFSDIELYLQCFQGDENIQDASISVTVAVLGAVERGIAFFMSVQTTRILNSGALGDSYGASLVDALSLIDQKCELLMQEANKSQIYKTTLLTRQSMALIDKIQQMTELLAEKDQELKRKDDELLAAKQQIFLLQSSMNSKQHGSMGRSQPGYPSNQPLKVEVKSQSQAPRVGRRY</sequence>
<evidence type="ECO:0000313" key="4">
    <source>
        <dbReference type="Proteomes" id="UP000177622"/>
    </source>
</evidence>
<feature type="region of interest" description="Disordered" evidence="2">
    <location>
        <begin position="1"/>
        <end position="51"/>
    </location>
</feature>
<evidence type="ECO:0000256" key="2">
    <source>
        <dbReference type="SAM" id="MobiDB-lite"/>
    </source>
</evidence>
<dbReference type="EMBL" id="LXJU01000026">
    <property type="protein sequence ID" value="OGE48804.1"/>
    <property type="molecule type" value="Genomic_DNA"/>
</dbReference>
<organism evidence="3 4">
    <name type="scientific">Penicillium arizonense</name>
    <dbReference type="NCBI Taxonomy" id="1835702"/>
    <lineage>
        <taxon>Eukaryota</taxon>
        <taxon>Fungi</taxon>
        <taxon>Dikarya</taxon>
        <taxon>Ascomycota</taxon>
        <taxon>Pezizomycotina</taxon>
        <taxon>Eurotiomycetes</taxon>
        <taxon>Eurotiomycetidae</taxon>
        <taxon>Eurotiales</taxon>
        <taxon>Aspergillaceae</taxon>
        <taxon>Penicillium</taxon>
    </lineage>
</organism>
<protein>
    <recommendedName>
        <fullName evidence="5">Fungal STAND N-terminal Goodbye domain-containing protein</fullName>
    </recommendedName>
</protein>
<dbReference type="Proteomes" id="UP000177622">
    <property type="component" value="Unassembled WGS sequence"/>
</dbReference>
<feature type="compositionally biased region" description="Basic residues" evidence="2">
    <location>
        <begin position="9"/>
        <end position="18"/>
    </location>
</feature>
<dbReference type="PANTHER" id="PTHR40619:SF3">
    <property type="entry name" value="FUNGAL STAND N-TERMINAL GOODBYE DOMAIN-CONTAINING PROTEIN"/>
    <property type="match status" value="1"/>
</dbReference>
<dbReference type="OrthoDB" id="5419927at2759"/>
<dbReference type="STRING" id="1835702.A0A1F5L6F1"/>
<dbReference type="AlphaFoldDB" id="A0A1F5L6F1"/>
<reference evidence="3 4" key="1">
    <citation type="journal article" date="2016" name="Sci. Rep.">
        <title>Penicillium arizonense, a new, genome sequenced fungal species, reveals a high chemical diversity in secreted metabolites.</title>
        <authorList>
            <person name="Grijseels S."/>
            <person name="Nielsen J.C."/>
            <person name="Randelovic M."/>
            <person name="Nielsen J."/>
            <person name="Nielsen K.F."/>
            <person name="Workman M."/>
            <person name="Frisvad J.C."/>
        </authorList>
    </citation>
    <scope>NUCLEOTIDE SEQUENCE [LARGE SCALE GENOMIC DNA]</scope>
    <source>
        <strain evidence="3 4">CBS 141311</strain>
    </source>
</reference>
<proteinExistence type="predicted"/>
<keyword evidence="4" id="KW-1185">Reference proteome</keyword>
<dbReference type="RefSeq" id="XP_022484258.1">
    <property type="nucleotide sequence ID" value="XM_022636013.1"/>
</dbReference>
<feature type="compositionally biased region" description="Polar residues" evidence="2">
    <location>
        <begin position="335"/>
        <end position="352"/>
    </location>
</feature>
<feature type="region of interest" description="Disordered" evidence="2">
    <location>
        <begin position="322"/>
        <end position="359"/>
    </location>
</feature>